<proteinExistence type="predicted"/>
<evidence type="ECO:0000313" key="2">
    <source>
        <dbReference type="Proteomes" id="UP000076408"/>
    </source>
</evidence>
<dbReference type="VEuPathDB" id="VectorBase:ASTEI20_033454"/>
<dbReference type="STRING" id="30069.A0A182YK49"/>
<dbReference type="VEuPathDB" id="VectorBase:ASTE001156"/>
<dbReference type="PANTHER" id="PTHR10151">
    <property type="entry name" value="ECTONUCLEOTIDE PYROPHOSPHATASE/PHOSPHODIESTERASE"/>
    <property type="match status" value="1"/>
</dbReference>
<reference evidence="1" key="2">
    <citation type="submission" date="2020-05" db="UniProtKB">
        <authorList>
            <consortium name="EnsemblMetazoa"/>
        </authorList>
    </citation>
    <scope>IDENTIFICATION</scope>
    <source>
        <strain evidence="1">Indian</strain>
    </source>
</reference>
<keyword evidence="2" id="KW-1185">Reference proteome</keyword>
<dbReference type="AlphaFoldDB" id="A0A182YK49"/>
<reference evidence="2" key="1">
    <citation type="journal article" date="2014" name="Genome Biol.">
        <title>Genome analysis of a major urban malaria vector mosquito, Anopheles stephensi.</title>
        <authorList>
            <person name="Jiang X."/>
            <person name="Peery A."/>
            <person name="Hall A.B."/>
            <person name="Sharma A."/>
            <person name="Chen X.G."/>
            <person name="Waterhouse R.M."/>
            <person name="Komissarov A."/>
            <person name="Riehle M.M."/>
            <person name="Shouche Y."/>
            <person name="Sharakhova M.V."/>
            <person name="Lawson D."/>
            <person name="Pakpour N."/>
            <person name="Arensburger P."/>
            <person name="Davidson V.L."/>
            <person name="Eiglmeier K."/>
            <person name="Emrich S."/>
            <person name="George P."/>
            <person name="Kennedy R.C."/>
            <person name="Mane S.P."/>
            <person name="Maslen G."/>
            <person name="Oringanje C."/>
            <person name="Qi Y."/>
            <person name="Settlage R."/>
            <person name="Tojo M."/>
            <person name="Tubio J.M."/>
            <person name="Unger M.F."/>
            <person name="Wang B."/>
            <person name="Vernick K.D."/>
            <person name="Ribeiro J.M."/>
            <person name="James A.A."/>
            <person name="Michel K."/>
            <person name="Riehle M.A."/>
            <person name="Luckhart S."/>
            <person name="Sharakhov I.V."/>
            <person name="Tu Z."/>
        </authorList>
    </citation>
    <scope>NUCLEOTIDE SEQUENCE [LARGE SCALE GENOMIC DNA]</scope>
    <source>
        <strain evidence="2">Indian</strain>
    </source>
</reference>
<dbReference type="EnsemblMetazoa" id="ASTEI08835-RA">
    <property type="protein sequence ID" value="ASTEI08835-PA"/>
    <property type="gene ID" value="ASTEI08835"/>
</dbReference>
<sequence length="561" mass="63136">MASTVVVLEVVQLLLLLLLPGKASTDGSDGSVGGRTVAAPVLIIVSYDGFRMEYLQRNSSAYINELRRNGTTSAYLRNVFPTKTFPNHHSIATGVYPNVHGVLANGVYDSVQGPLNYSYELFHFNPDLLPNLGEFGGSKTIEQRNKTLFSFLSLSLPPPPQSLNQYAGGHSGCMMWPGTDYGYGARNLTCSHTQKFNLSIPWTERLDTVFQWIRDAERPANLVMLYIEEPDFDGHMYGPKSDRMEQLVGKLNVLTRQLHTMIAEQRLQERVNVVHLSDHGMEILMPKNFINLSSLVSADLRYDTYGSTPVLQIVPKVEQDRSELYRQLKRAADADGRFDVYMQENLPARWRYNNTRRTGPITAVAQLGYGFDDMWATVEYYRKKYRIEVTPDTPYGMHGYDNAQTTMNSIFFAYGPAIREQLTVEPFDTVDLYYMFCEILNLAPPNYLAGNVSHIQHILRNSSRHDDDDDDNDPNGGGGGGTSDATRVETIAMIFAGSLFVSFGIVSLFALAVIYQRRRREHLVPPYLYEETETFIDEGNKMLHTSTTNSSINGDVVSVDV</sequence>
<dbReference type="Gene3D" id="3.30.1360.180">
    <property type="match status" value="1"/>
</dbReference>
<dbReference type="SUPFAM" id="SSF53649">
    <property type="entry name" value="Alkaline phosphatase-like"/>
    <property type="match status" value="1"/>
</dbReference>
<dbReference type="PANTHER" id="PTHR10151:SF120">
    <property type="entry name" value="BIS(5'-ADENOSYL)-TRIPHOSPHATASE"/>
    <property type="match status" value="1"/>
</dbReference>
<dbReference type="Pfam" id="PF01663">
    <property type="entry name" value="Phosphodiest"/>
    <property type="match status" value="1"/>
</dbReference>
<dbReference type="GO" id="GO:0016787">
    <property type="term" value="F:hydrolase activity"/>
    <property type="evidence" value="ECO:0007669"/>
    <property type="project" value="UniProtKB-ARBA"/>
</dbReference>
<name>A0A182YK49_ANOST</name>
<organism evidence="1 2">
    <name type="scientific">Anopheles stephensi</name>
    <name type="common">Indo-Pakistan malaria mosquito</name>
    <dbReference type="NCBI Taxonomy" id="30069"/>
    <lineage>
        <taxon>Eukaryota</taxon>
        <taxon>Metazoa</taxon>
        <taxon>Ecdysozoa</taxon>
        <taxon>Arthropoda</taxon>
        <taxon>Hexapoda</taxon>
        <taxon>Insecta</taxon>
        <taxon>Pterygota</taxon>
        <taxon>Neoptera</taxon>
        <taxon>Endopterygota</taxon>
        <taxon>Diptera</taxon>
        <taxon>Nematocera</taxon>
        <taxon>Culicoidea</taxon>
        <taxon>Culicidae</taxon>
        <taxon>Anophelinae</taxon>
        <taxon>Anopheles</taxon>
    </lineage>
</organism>
<dbReference type="InterPro" id="IPR017850">
    <property type="entry name" value="Alkaline_phosphatase_core_sf"/>
</dbReference>
<dbReference type="OMA" id="HTTIITG"/>
<accession>A0A182YK49</accession>
<dbReference type="Proteomes" id="UP000076408">
    <property type="component" value="Unassembled WGS sequence"/>
</dbReference>
<dbReference type="Gene3D" id="3.40.720.10">
    <property type="entry name" value="Alkaline Phosphatase, subunit A"/>
    <property type="match status" value="1"/>
</dbReference>
<dbReference type="InterPro" id="IPR002591">
    <property type="entry name" value="Phosphodiest/P_Trfase"/>
</dbReference>
<dbReference type="CDD" id="cd16018">
    <property type="entry name" value="Enpp"/>
    <property type="match status" value="1"/>
</dbReference>
<evidence type="ECO:0000313" key="1">
    <source>
        <dbReference type="EnsemblMetazoa" id="ASTEI08835-PA"/>
    </source>
</evidence>
<dbReference type="VEuPathDB" id="VectorBase:ASTEI08835"/>
<protein>
    <submittedName>
        <fullName evidence="1">Uncharacterized protein</fullName>
    </submittedName>
</protein>